<feature type="region of interest" description="Disordered" evidence="3">
    <location>
        <begin position="24"/>
        <end position="47"/>
    </location>
</feature>
<dbReference type="InterPro" id="IPR011990">
    <property type="entry name" value="TPR-like_helical_dom_sf"/>
</dbReference>
<dbReference type="InterPro" id="IPR044781">
    <property type="entry name" value="At5g10690-like"/>
</dbReference>
<organism evidence="4 5">
    <name type="scientific">Cocos nucifera</name>
    <name type="common">Coconut palm</name>
    <dbReference type="NCBI Taxonomy" id="13894"/>
    <lineage>
        <taxon>Eukaryota</taxon>
        <taxon>Viridiplantae</taxon>
        <taxon>Streptophyta</taxon>
        <taxon>Embryophyta</taxon>
        <taxon>Tracheophyta</taxon>
        <taxon>Spermatophyta</taxon>
        <taxon>Magnoliopsida</taxon>
        <taxon>Liliopsida</taxon>
        <taxon>Arecaceae</taxon>
        <taxon>Arecoideae</taxon>
        <taxon>Cocoseae</taxon>
        <taxon>Attaleinae</taxon>
        <taxon>Cocos</taxon>
    </lineage>
</organism>
<evidence type="ECO:0000313" key="4">
    <source>
        <dbReference type="EMBL" id="KAG1326459.1"/>
    </source>
</evidence>
<dbReference type="AlphaFoldDB" id="A0A8K0HU02"/>
<dbReference type="InterPro" id="IPR002885">
    <property type="entry name" value="PPR_rpt"/>
</dbReference>
<accession>A0A8K0HU02</accession>
<dbReference type="Proteomes" id="UP000797356">
    <property type="component" value="Chromosome 1"/>
</dbReference>
<keyword evidence="1" id="KW-0677">Repeat</keyword>
<comment type="caution">
    <text evidence="4">The sequence shown here is derived from an EMBL/GenBank/DDBJ whole genome shotgun (WGS) entry which is preliminary data.</text>
</comment>
<keyword evidence="5" id="KW-1185">Reference proteome</keyword>
<evidence type="ECO:0000256" key="2">
    <source>
        <dbReference type="PROSITE-ProRule" id="PRU00708"/>
    </source>
</evidence>
<name>A0A8K0HU02_COCNU</name>
<dbReference type="Pfam" id="PF13041">
    <property type="entry name" value="PPR_2"/>
    <property type="match status" value="1"/>
</dbReference>
<feature type="compositionally biased region" description="Low complexity" evidence="3">
    <location>
        <begin position="31"/>
        <end position="43"/>
    </location>
</feature>
<reference evidence="4" key="1">
    <citation type="journal article" date="2017" name="Gigascience">
        <title>The genome draft of coconut (Cocos nucifera).</title>
        <authorList>
            <person name="Xiao Y."/>
            <person name="Xu P."/>
            <person name="Fan H."/>
            <person name="Baudouin L."/>
            <person name="Xia W."/>
            <person name="Bocs S."/>
            <person name="Xu J."/>
            <person name="Li Q."/>
            <person name="Guo A."/>
            <person name="Zhou L."/>
            <person name="Li J."/>
            <person name="Wu Y."/>
            <person name="Ma Z."/>
            <person name="Armero A."/>
            <person name="Issali A.E."/>
            <person name="Liu N."/>
            <person name="Peng M."/>
            <person name="Yang Y."/>
        </authorList>
    </citation>
    <scope>NUCLEOTIDE SEQUENCE</scope>
    <source>
        <tissue evidence="4">Spear leaf of Hainan Tall coconut</tissue>
    </source>
</reference>
<dbReference type="PROSITE" id="PS51375">
    <property type="entry name" value="PPR"/>
    <property type="match status" value="1"/>
</dbReference>
<dbReference type="EMBL" id="CM017872">
    <property type="protein sequence ID" value="KAG1326459.1"/>
    <property type="molecule type" value="Genomic_DNA"/>
</dbReference>
<dbReference type="OrthoDB" id="185373at2759"/>
<evidence type="ECO:0000313" key="5">
    <source>
        <dbReference type="Proteomes" id="UP000797356"/>
    </source>
</evidence>
<proteinExistence type="predicted"/>
<feature type="repeat" description="PPR" evidence="2">
    <location>
        <begin position="90"/>
        <end position="120"/>
    </location>
</feature>
<gene>
    <name evidence="4" type="ORF">COCNU_01G003930</name>
</gene>
<dbReference type="Gene3D" id="1.25.40.10">
    <property type="entry name" value="Tetratricopeptide repeat domain"/>
    <property type="match status" value="1"/>
</dbReference>
<sequence>MPQLGFRLRYSPLQQALFPRNLPFRIPPSPRSSSPDSPATPSPWRRLLRTSSAPSLRRLTSRIVELTRRRQLHQIFEEVEVARKRYGKLNTIVMNAVLEACVHCGDVDSAQRIFDEMAKPESCGVDSVSYGILLKFCR</sequence>
<evidence type="ECO:0000256" key="3">
    <source>
        <dbReference type="SAM" id="MobiDB-lite"/>
    </source>
</evidence>
<dbReference type="PANTHER" id="PTHR47581:SF2">
    <property type="entry name" value="OS09G0431600 PROTEIN"/>
    <property type="match status" value="1"/>
</dbReference>
<protein>
    <submittedName>
        <fullName evidence="4">Putative pentatricopeptide repeat-containing protein</fullName>
    </submittedName>
</protein>
<reference evidence="4" key="2">
    <citation type="submission" date="2019-07" db="EMBL/GenBank/DDBJ databases">
        <authorList>
            <person name="Yang Y."/>
            <person name="Bocs S."/>
            <person name="Baudouin L."/>
        </authorList>
    </citation>
    <scope>NUCLEOTIDE SEQUENCE</scope>
    <source>
        <tissue evidence="4">Spear leaf of Hainan Tall coconut</tissue>
    </source>
</reference>
<dbReference type="PANTHER" id="PTHR47581">
    <property type="entry name" value="OS09G0431600 PROTEIN"/>
    <property type="match status" value="1"/>
</dbReference>
<evidence type="ECO:0000256" key="1">
    <source>
        <dbReference type="ARBA" id="ARBA00022737"/>
    </source>
</evidence>